<evidence type="ECO:0000313" key="3">
    <source>
        <dbReference type="Proteomes" id="UP001596137"/>
    </source>
</evidence>
<dbReference type="Pfam" id="PF04149">
    <property type="entry name" value="DUF397"/>
    <property type="match status" value="1"/>
</dbReference>
<name>A0ABW1NGX6_9ACTN</name>
<organism evidence="2 3">
    <name type="scientific">Sphaerisporangium aureirubrum</name>
    <dbReference type="NCBI Taxonomy" id="1544736"/>
    <lineage>
        <taxon>Bacteria</taxon>
        <taxon>Bacillati</taxon>
        <taxon>Actinomycetota</taxon>
        <taxon>Actinomycetes</taxon>
        <taxon>Streptosporangiales</taxon>
        <taxon>Streptosporangiaceae</taxon>
        <taxon>Sphaerisporangium</taxon>
    </lineage>
</organism>
<protein>
    <submittedName>
        <fullName evidence="2">DUF397 domain-containing protein</fullName>
    </submittedName>
</protein>
<dbReference type="EMBL" id="JBHSRF010000012">
    <property type="protein sequence ID" value="MFC6081802.1"/>
    <property type="molecule type" value="Genomic_DNA"/>
</dbReference>
<evidence type="ECO:0000259" key="1">
    <source>
        <dbReference type="Pfam" id="PF04149"/>
    </source>
</evidence>
<reference evidence="3" key="1">
    <citation type="journal article" date="2019" name="Int. J. Syst. Evol. Microbiol.">
        <title>The Global Catalogue of Microorganisms (GCM) 10K type strain sequencing project: providing services to taxonomists for standard genome sequencing and annotation.</title>
        <authorList>
            <consortium name="The Broad Institute Genomics Platform"/>
            <consortium name="The Broad Institute Genome Sequencing Center for Infectious Disease"/>
            <person name="Wu L."/>
            <person name="Ma J."/>
        </authorList>
    </citation>
    <scope>NUCLEOTIDE SEQUENCE [LARGE SCALE GENOMIC DNA]</scope>
    <source>
        <strain evidence="3">JCM 30346</strain>
    </source>
</reference>
<dbReference type="RefSeq" id="WP_380750487.1">
    <property type="nucleotide sequence ID" value="NZ_JBHSRF010000012.1"/>
</dbReference>
<gene>
    <name evidence="2" type="ORF">ACFP1K_11600</name>
</gene>
<evidence type="ECO:0000313" key="2">
    <source>
        <dbReference type="EMBL" id="MFC6081802.1"/>
    </source>
</evidence>
<proteinExistence type="predicted"/>
<comment type="caution">
    <text evidence="2">The sequence shown here is derived from an EMBL/GenBank/DDBJ whole genome shotgun (WGS) entry which is preliminary data.</text>
</comment>
<dbReference type="InterPro" id="IPR007278">
    <property type="entry name" value="DUF397"/>
</dbReference>
<keyword evidence="3" id="KW-1185">Reference proteome</keyword>
<sequence length="59" mass="6475">MELRFRKSSYSGEGGQCVEVARACSDVVVRDSKSPDSPMLVFPVEEFAAFVRGLKTAAY</sequence>
<feature type="domain" description="DUF397" evidence="1">
    <location>
        <begin position="4"/>
        <end position="55"/>
    </location>
</feature>
<dbReference type="Proteomes" id="UP001596137">
    <property type="component" value="Unassembled WGS sequence"/>
</dbReference>
<accession>A0ABW1NGX6</accession>